<dbReference type="InterPro" id="IPR002397">
    <property type="entry name" value="Cyt_P450_B"/>
</dbReference>
<reference evidence="8 9" key="1">
    <citation type="journal article" date="2014" name="Appl. Environ. Microbiol.">
        <title>Insights into the Microbial Degradation of Rubber and Gutta-Percha by Analysis of the Complete Genome of Nocardia nova SH22a.</title>
        <authorList>
            <person name="Luo Q."/>
            <person name="Hiessl S."/>
            <person name="Poehlein A."/>
            <person name="Daniel R."/>
            <person name="Steinbuchel A."/>
        </authorList>
    </citation>
    <scope>NUCLEOTIDE SEQUENCE [LARGE SCALE GENOMIC DNA]</scope>
    <source>
        <strain evidence="8">SH22a</strain>
    </source>
</reference>
<dbReference type="PROSITE" id="PS00086">
    <property type="entry name" value="CYTOCHROME_P450"/>
    <property type="match status" value="1"/>
</dbReference>
<evidence type="ECO:0000256" key="1">
    <source>
        <dbReference type="ARBA" id="ARBA00010617"/>
    </source>
</evidence>
<dbReference type="AlphaFoldDB" id="W5TT86"/>
<evidence type="ECO:0000256" key="3">
    <source>
        <dbReference type="ARBA" id="ARBA00022723"/>
    </source>
</evidence>
<evidence type="ECO:0000313" key="8">
    <source>
        <dbReference type="EMBL" id="AHH22143.1"/>
    </source>
</evidence>
<dbReference type="GO" id="GO:0020037">
    <property type="term" value="F:heme binding"/>
    <property type="evidence" value="ECO:0007669"/>
    <property type="project" value="InterPro"/>
</dbReference>
<keyword evidence="4 7" id="KW-0560">Oxidoreductase</keyword>
<protein>
    <submittedName>
        <fullName evidence="8">Putative cytochrome P450</fullName>
    </submittedName>
</protein>
<keyword evidence="6 7" id="KW-0503">Monooxygenase</keyword>
<keyword evidence="9" id="KW-1185">Reference proteome</keyword>
<dbReference type="PATRIC" id="fig|1415166.3.peg.7580"/>
<accession>W5TT86</accession>
<dbReference type="InterPro" id="IPR036396">
    <property type="entry name" value="Cyt_P450_sf"/>
</dbReference>
<dbReference type="OrthoDB" id="4511632at2"/>
<dbReference type="RefSeq" id="WP_081769581.1">
    <property type="nucleotide sequence ID" value="NZ_CP006850.1"/>
</dbReference>
<dbReference type="KEGG" id="nno:NONO_c73880"/>
<dbReference type="Pfam" id="PF00067">
    <property type="entry name" value="p450"/>
    <property type="match status" value="1"/>
</dbReference>
<dbReference type="PANTHER" id="PTHR46696">
    <property type="entry name" value="P450, PUTATIVE (EUROFUNG)-RELATED"/>
    <property type="match status" value="1"/>
</dbReference>
<evidence type="ECO:0000256" key="2">
    <source>
        <dbReference type="ARBA" id="ARBA00022617"/>
    </source>
</evidence>
<comment type="similarity">
    <text evidence="1 7">Belongs to the cytochrome P450 family.</text>
</comment>
<dbReference type="HOGENOM" id="CLU_033716_1_0_11"/>
<dbReference type="PRINTS" id="PR00359">
    <property type="entry name" value="BP450"/>
</dbReference>
<proteinExistence type="inferred from homology"/>
<dbReference type="InterPro" id="IPR001128">
    <property type="entry name" value="Cyt_P450"/>
</dbReference>
<evidence type="ECO:0000256" key="5">
    <source>
        <dbReference type="ARBA" id="ARBA00023004"/>
    </source>
</evidence>
<dbReference type="InterPro" id="IPR017972">
    <property type="entry name" value="Cyt_P450_CS"/>
</dbReference>
<name>W5TT86_9NOCA</name>
<organism evidence="8 9">
    <name type="scientific">Nocardia nova SH22a</name>
    <dbReference type="NCBI Taxonomy" id="1415166"/>
    <lineage>
        <taxon>Bacteria</taxon>
        <taxon>Bacillati</taxon>
        <taxon>Actinomycetota</taxon>
        <taxon>Actinomycetes</taxon>
        <taxon>Mycobacteriales</taxon>
        <taxon>Nocardiaceae</taxon>
        <taxon>Nocardia</taxon>
    </lineage>
</organism>
<dbReference type="Gene3D" id="1.10.630.10">
    <property type="entry name" value="Cytochrome P450"/>
    <property type="match status" value="1"/>
</dbReference>
<dbReference type="STRING" id="1415166.NONO_c73880"/>
<dbReference type="SUPFAM" id="SSF48264">
    <property type="entry name" value="Cytochrome P450"/>
    <property type="match status" value="1"/>
</dbReference>
<dbReference type="PANTHER" id="PTHR46696:SF1">
    <property type="entry name" value="CYTOCHROME P450 YJIB-RELATED"/>
    <property type="match status" value="1"/>
</dbReference>
<dbReference type="EMBL" id="CP006850">
    <property type="protein sequence ID" value="AHH22143.1"/>
    <property type="molecule type" value="Genomic_DNA"/>
</dbReference>
<keyword evidence="2 7" id="KW-0349">Heme</keyword>
<evidence type="ECO:0000313" key="9">
    <source>
        <dbReference type="Proteomes" id="UP000019150"/>
    </source>
</evidence>
<keyword evidence="5 7" id="KW-0408">Iron</keyword>
<gene>
    <name evidence="8" type="ORF">NONO_c73880</name>
</gene>
<dbReference type="Proteomes" id="UP000019150">
    <property type="component" value="Chromosome"/>
</dbReference>
<sequence length="467" mass="50644">MRTSAVRTALGSAERTRCPRHLGADTAAGPSSESVRGSASRWCGFGDWTCVLYPHGKLADGQNDVESVPRGDRLGLSRDDEWVLTVFGGDFARDPWSVFDGLRGEDGGVHRVASPDGPPAWLVTRYDDVRAGLLDDRLATNIRHARGDDYKGFAVPAPMDAFARSDPDQLSRLRRAVTAELHPGRLSTWADRADGLTAQLLGQCDETAEFDLVERVAVPLPAAVLEELLGLPPAVGSGLRRWAESALRPDAGLRARDTLATMHDLVDAAVEYGRRSGDESMLARLTRNGLLDGEQVSLLFYLLFVWYEVLVDLTAGAVAAFAANPGQLEAFLRQPDRSKGVDELIRYLCPQMTAGPRFAVEDMIIGGHRIPAGQTVLLSLASANHDPSVFDSPEKLDVTRRSNPHLGFGLGAHACVGTGLVRPVTAAVLSRIATTWPDLRLVTDPGDIQWRNGFRHRGPLELKVQPS</sequence>
<dbReference type="GO" id="GO:0004497">
    <property type="term" value="F:monooxygenase activity"/>
    <property type="evidence" value="ECO:0007669"/>
    <property type="project" value="UniProtKB-KW"/>
</dbReference>
<keyword evidence="3 7" id="KW-0479">Metal-binding</keyword>
<evidence type="ECO:0000256" key="6">
    <source>
        <dbReference type="ARBA" id="ARBA00023033"/>
    </source>
</evidence>
<dbReference type="eggNOG" id="COG2124">
    <property type="taxonomic scope" value="Bacteria"/>
</dbReference>
<dbReference type="GO" id="GO:0016705">
    <property type="term" value="F:oxidoreductase activity, acting on paired donors, with incorporation or reduction of molecular oxygen"/>
    <property type="evidence" value="ECO:0007669"/>
    <property type="project" value="InterPro"/>
</dbReference>
<dbReference type="GO" id="GO:0005506">
    <property type="term" value="F:iron ion binding"/>
    <property type="evidence" value="ECO:0007669"/>
    <property type="project" value="InterPro"/>
</dbReference>
<evidence type="ECO:0000256" key="7">
    <source>
        <dbReference type="RuleBase" id="RU000461"/>
    </source>
</evidence>
<evidence type="ECO:0000256" key="4">
    <source>
        <dbReference type="ARBA" id="ARBA00023002"/>
    </source>
</evidence>